<dbReference type="EMBL" id="BMCP01000001">
    <property type="protein sequence ID" value="GGE36318.1"/>
    <property type="molecule type" value="Genomic_DNA"/>
</dbReference>
<organism evidence="1 2">
    <name type="scientific">Agaricicola taiwanensis</name>
    <dbReference type="NCBI Taxonomy" id="591372"/>
    <lineage>
        <taxon>Bacteria</taxon>
        <taxon>Pseudomonadati</taxon>
        <taxon>Pseudomonadota</taxon>
        <taxon>Alphaproteobacteria</taxon>
        <taxon>Rhodobacterales</taxon>
        <taxon>Paracoccaceae</taxon>
        <taxon>Agaricicola</taxon>
    </lineage>
</organism>
<dbReference type="RefSeq" id="WP_188408772.1">
    <property type="nucleotide sequence ID" value="NZ_BMCP01000001.1"/>
</dbReference>
<dbReference type="Proteomes" id="UP000602745">
    <property type="component" value="Unassembled WGS sequence"/>
</dbReference>
<comment type="caution">
    <text evidence="1">The sequence shown here is derived from an EMBL/GenBank/DDBJ whole genome shotgun (WGS) entry which is preliminary data.</text>
</comment>
<name>A0A8J2VUW6_9RHOB</name>
<sequence>MLTACLALNSVTRAHGGGGAAPDPEPISQWWTPNAFLDFDPQNDRVRLDGVNYTLAEAETAGVLTPVTGGGYNVAAPAGMTSFCVRGTGVASSSASISTLEFLFSADDGNTSETDNFVYIGRHSVSKIRTAVTTGGSTVATLDPNGTAFASMQINVAARFKANDFAASVGVSGPTIDNLKTDTAGGLATMTRFTLGNRFDGLRPWNGSIDRIVIWTERELSNVEVEMLSGYGHVKGLGYSWWNRPQAITRLGKTYFVGISYREPGSQFIVQMDQRGIVEDVFRLTAGVYGLDDHSTGWVDFLPDGRLITGYNGHGEDGVSRFRRSATNQVGDLGAEVEVSALADVTYDQFHQWAGRLFFVMQGGSNRYWDVFTSDDDGDTWTRRKRIFEGVSASSGIGNWYIYPAEADESGVVTYYTQQHPSNSSNLIKRFYLDLTNGDVLVSGTVLGNIYDDLPNTPVLDDTECELVRTPESGHSQRLLSVRADGKAIGICDFVTADNSSPMYKVSLEGEGGWTESDVVAATPSFSPTNNPTYFPGFDFAQEPHDGIRVYLARYTDGSGKLERYDSADGVTFTATELVNTGTNSARAARPVCPKGATADMVAIFQRVSGHTDFTSWQMDVLAVL</sequence>
<protein>
    <submittedName>
        <fullName evidence="1">Uncharacterized protein</fullName>
    </submittedName>
</protein>
<reference evidence="1" key="2">
    <citation type="submission" date="2020-09" db="EMBL/GenBank/DDBJ databases">
        <authorList>
            <person name="Sun Q."/>
            <person name="Sedlacek I."/>
        </authorList>
    </citation>
    <scope>NUCLEOTIDE SEQUENCE</scope>
    <source>
        <strain evidence="1">CCM 7684</strain>
    </source>
</reference>
<keyword evidence="2" id="KW-1185">Reference proteome</keyword>
<dbReference type="AlphaFoldDB" id="A0A8J2VUW6"/>
<evidence type="ECO:0000313" key="1">
    <source>
        <dbReference type="EMBL" id="GGE36318.1"/>
    </source>
</evidence>
<gene>
    <name evidence="1" type="ORF">GCM10007276_12250</name>
</gene>
<proteinExistence type="predicted"/>
<evidence type="ECO:0000313" key="2">
    <source>
        <dbReference type="Proteomes" id="UP000602745"/>
    </source>
</evidence>
<accession>A0A8J2VUW6</accession>
<reference evidence="1" key="1">
    <citation type="journal article" date="2014" name="Int. J. Syst. Evol. Microbiol.">
        <title>Complete genome sequence of Corynebacterium casei LMG S-19264T (=DSM 44701T), isolated from a smear-ripened cheese.</title>
        <authorList>
            <consortium name="US DOE Joint Genome Institute (JGI-PGF)"/>
            <person name="Walter F."/>
            <person name="Albersmeier A."/>
            <person name="Kalinowski J."/>
            <person name="Ruckert C."/>
        </authorList>
    </citation>
    <scope>NUCLEOTIDE SEQUENCE</scope>
    <source>
        <strain evidence="1">CCM 7684</strain>
    </source>
</reference>